<dbReference type="Gene3D" id="3.40.50.300">
    <property type="entry name" value="P-loop containing nucleotide triphosphate hydrolases"/>
    <property type="match status" value="1"/>
</dbReference>
<keyword evidence="8" id="KW-1185">Reference proteome</keyword>
<keyword evidence="1" id="KW-0547">Nucleotide-binding</keyword>
<dbReference type="Gene3D" id="1.10.8.60">
    <property type="match status" value="1"/>
</dbReference>
<evidence type="ECO:0000259" key="5">
    <source>
        <dbReference type="SMART" id="SM00382"/>
    </source>
</evidence>
<keyword evidence="4" id="KW-0812">Transmembrane</keyword>
<dbReference type="SMART" id="SM01086">
    <property type="entry name" value="ClpB_D2-small"/>
    <property type="match status" value="1"/>
</dbReference>
<dbReference type="PANTHER" id="PTHR11638:SF93">
    <property type="entry name" value="MITOCHONDRIAL DISAGGREGASE"/>
    <property type="match status" value="1"/>
</dbReference>
<dbReference type="PRINTS" id="PR00300">
    <property type="entry name" value="CLPPROTEASEA"/>
</dbReference>
<dbReference type="EMBL" id="OZ034824">
    <property type="protein sequence ID" value="CAL1673106.1"/>
    <property type="molecule type" value="Genomic_DNA"/>
</dbReference>
<evidence type="ECO:0000256" key="3">
    <source>
        <dbReference type="PROSITE-ProRule" id="PRU00023"/>
    </source>
</evidence>
<dbReference type="GO" id="GO:0016887">
    <property type="term" value="F:ATP hydrolysis activity"/>
    <property type="evidence" value="ECO:0007669"/>
    <property type="project" value="InterPro"/>
</dbReference>
<dbReference type="InterPro" id="IPR003959">
    <property type="entry name" value="ATPase_AAA_core"/>
</dbReference>
<dbReference type="Pfam" id="PF07724">
    <property type="entry name" value="AAA_2"/>
    <property type="match status" value="1"/>
</dbReference>
<evidence type="ECO:0000313" key="7">
    <source>
        <dbReference type="EMBL" id="CAL1673106.1"/>
    </source>
</evidence>
<gene>
    <name evidence="7" type="ORF">LPLAT_LOCUS77</name>
</gene>
<feature type="transmembrane region" description="Helical" evidence="4">
    <location>
        <begin position="96"/>
        <end position="116"/>
    </location>
</feature>
<dbReference type="SMART" id="SM00248">
    <property type="entry name" value="ANK"/>
    <property type="match status" value="2"/>
</dbReference>
<evidence type="ECO:0000313" key="8">
    <source>
        <dbReference type="Proteomes" id="UP001497644"/>
    </source>
</evidence>
<dbReference type="PROSITE" id="PS50088">
    <property type="entry name" value="ANK_REPEAT"/>
    <property type="match status" value="2"/>
</dbReference>
<feature type="repeat" description="ANK" evidence="3">
    <location>
        <begin position="217"/>
        <end position="249"/>
    </location>
</feature>
<name>A0AAV2N1X8_9HYME</name>
<feature type="domain" description="AAA+ ATPase" evidence="5">
    <location>
        <begin position="325"/>
        <end position="469"/>
    </location>
</feature>
<dbReference type="SUPFAM" id="SSF52540">
    <property type="entry name" value="P-loop containing nucleoside triphosphate hydrolases"/>
    <property type="match status" value="1"/>
</dbReference>
<dbReference type="InterPro" id="IPR027417">
    <property type="entry name" value="P-loop_NTPase"/>
</dbReference>
<dbReference type="InterPro" id="IPR002110">
    <property type="entry name" value="Ankyrin_rpt"/>
</dbReference>
<feature type="repeat" description="ANK" evidence="3">
    <location>
        <begin position="148"/>
        <end position="180"/>
    </location>
</feature>
<dbReference type="GO" id="GO:0034605">
    <property type="term" value="P:cellular response to heat"/>
    <property type="evidence" value="ECO:0007669"/>
    <property type="project" value="TreeGrafter"/>
</dbReference>
<organism evidence="7 8">
    <name type="scientific">Lasius platythorax</name>
    <dbReference type="NCBI Taxonomy" id="488582"/>
    <lineage>
        <taxon>Eukaryota</taxon>
        <taxon>Metazoa</taxon>
        <taxon>Ecdysozoa</taxon>
        <taxon>Arthropoda</taxon>
        <taxon>Hexapoda</taxon>
        <taxon>Insecta</taxon>
        <taxon>Pterygota</taxon>
        <taxon>Neoptera</taxon>
        <taxon>Endopterygota</taxon>
        <taxon>Hymenoptera</taxon>
        <taxon>Apocrita</taxon>
        <taxon>Aculeata</taxon>
        <taxon>Formicoidea</taxon>
        <taxon>Formicidae</taxon>
        <taxon>Formicinae</taxon>
        <taxon>Lasius</taxon>
        <taxon>Lasius</taxon>
    </lineage>
</organism>
<dbReference type="InterPro" id="IPR001270">
    <property type="entry name" value="ClpA/B"/>
</dbReference>
<keyword evidence="3" id="KW-0040">ANK repeat</keyword>
<dbReference type="PANTHER" id="PTHR11638">
    <property type="entry name" value="ATP-DEPENDENT CLP PROTEASE"/>
    <property type="match status" value="1"/>
</dbReference>
<keyword evidence="4" id="KW-1133">Transmembrane helix</keyword>
<proteinExistence type="predicted"/>
<dbReference type="Pfam" id="PF10431">
    <property type="entry name" value="ClpB_D2-small"/>
    <property type="match status" value="1"/>
</dbReference>
<dbReference type="InterPro" id="IPR019489">
    <property type="entry name" value="Clp_ATPase_C"/>
</dbReference>
<evidence type="ECO:0000259" key="6">
    <source>
        <dbReference type="SMART" id="SM01086"/>
    </source>
</evidence>
<sequence>MSRLHVLKLCSIMMRDIKMPKSVLSRFHPKYGDRLNSVVYRRGYTQYSWQLAPRIYPLYRLLDRVFSEHFPAKLSTTAREEYRKYDKRNRRHYKHLGMLLSGFGFIVALCDAPNLAEKRFFRAAQYGNISELKKAIADGIDINTRHPLGWTALHTAAINQKVDVIKVLLHDGADVNAGDNFVNVYRTAMEMGLHSLDVLMKREEEFSDRLNNRATFQGFTALHYAVLADSKICVKALLDGGANPTVENEAGHRAVEYATEGEIKEMLIKHAIKYDEIVKEKEAEERRRFPLEQRLKQYIVGQEGPISIVASTIRRKENGWIDEEHPLVFLFLGSSGIGKTELAKQLAAYIHRDKRDSFIRLDMSEYQEKHEVAKLIGAPPGYVGHDDGGQLTKLLKKHPSAVVLFDEVDKAHPDVLTILLQLFDEGRLTDGKGKTIECKKAIFVMTSNLGSEEIAEYAMQLRAEAERLLNHRLNNTSDEDQEPERIEISRNFKDQVVRPILKAHFRRDEFLGRINEIVYFLPFSRAELVKLVTRELEAWATRAKERHMIELKWEREILSVLADGYDAHYGARSIKYEVERRVVNQLAAAHERGQLGKGCCVLLKAKWHESGASITLSVRQKGSKNFVDIVETDKWTTNVNSKFL</sequence>
<dbReference type="GO" id="GO:0005739">
    <property type="term" value="C:mitochondrion"/>
    <property type="evidence" value="ECO:0007669"/>
    <property type="project" value="TreeGrafter"/>
</dbReference>
<dbReference type="PROSITE" id="PS50297">
    <property type="entry name" value="ANK_REP_REGION"/>
    <property type="match status" value="2"/>
</dbReference>
<protein>
    <recommendedName>
        <fullName evidence="9">Caseinolytic peptidase B protein</fullName>
    </recommendedName>
</protein>
<dbReference type="InterPro" id="IPR050130">
    <property type="entry name" value="ClpA_ClpB"/>
</dbReference>
<dbReference type="Gene3D" id="1.25.40.20">
    <property type="entry name" value="Ankyrin repeat-containing domain"/>
    <property type="match status" value="1"/>
</dbReference>
<evidence type="ECO:0000256" key="2">
    <source>
        <dbReference type="ARBA" id="ARBA00022840"/>
    </source>
</evidence>
<dbReference type="CDD" id="cd19499">
    <property type="entry name" value="RecA-like_ClpB_Hsp104-like"/>
    <property type="match status" value="1"/>
</dbReference>
<dbReference type="InterPro" id="IPR003593">
    <property type="entry name" value="AAA+_ATPase"/>
</dbReference>
<reference evidence="7 8" key="1">
    <citation type="submission" date="2024-04" db="EMBL/GenBank/DDBJ databases">
        <authorList>
            <consortium name="Molecular Ecology Group"/>
        </authorList>
    </citation>
    <scope>NUCLEOTIDE SEQUENCE [LARGE SCALE GENOMIC DNA]</scope>
</reference>
<evidence type="ECO:0008006" key="9">
    <source>
        <dbReference type="Google" id="ProtNLM"/>
    </source>
</evidence>
<dbReference type="SUPFAM" id="SSF48403">
    <property type="entry name" value="Ankyrin repeat"/>
    <property type="match status" value="1"/>
</dbReference>
<dbReference type="Pfam" id="PF12796">
    <property type="entry name" value="Ank_2"/>
    <property type="match status" value="1"/>
</dbReference>
<keyword evidence="4" id="KW-0472">Membrane</keyword>
<dbReference type="SMART" id="SM00382">
    <property type="entry name" value="AAA"/>
    <property type="match status" value="1"/>
</dbReference>
<dbReference type="InterPro" id="IPR036770">
    <property type="entry name" value="Ankyrin_rpt-contain_sf"/>
</dbReference>
<keyword evidence="2" id="KW-0067">ATP-binding</keyword>
<evidence type="ECO:0000256" key="1">
    <source>
        <dbReference type="ARBA" id="ARBA00022741"/>
    </source>
</evidence>
<dbReference type="Pfam" id="PF00023">
    <property type="entry name" value="Ank"/>
    <property type="match status" value="1"/>
</dbReference>
<feature type="domain" description="Clp ATPase C-terminal" evidence="6">
    <location>
        <begin position="523"/>
        <end position="616"/>
    </location>
</feature>
<dbReference type="Proteomes" id="UP001497644">
    <property type="component" value="Chromosome 1"/>
</dbReference>
<dbReference type="AlphaFoldDB" id="A0AAV2N1X8"/>
<accession>A0AAV2N1X8</accession>
<dbReference type="GO" id="GO:0005524">
    <property type="term" value="F:ATP binding"/>
    <property type="evidence" value="ECO:0007669"/>
    <property type="project" value="UniProtKB-KW"/>
</dbReference>
<evidence type="ECO:0000256" key="4">
    <source>
        <dbReference type="SAM" id="Phobius"/>
    </source>
</evidence>